<evidence type="ECO:0000313" key="2">
    <source>
        <dbReference type="EMBL" id="GES94473.1"/>
    </source>
</evidence>
<dbReference type="OrthoDB" id="2413051at2759"/>
<protein>
    <recommendedName>
        <fullName evidence="4">BED-type domain-containing protein</fullName>
    </recommendedName>
</protein>
<accession>A0A2Z6R1L2</accession>
<evidence type="ECO:0000313" key="1">
    <source>
        <dbReference type="EMBL" id="GBB91464.1"/>
    </source>
</evidence>
<keyword evidence="3" id="KW-1185">Reference proteome</keyword>
<dbReference type="EMBL" id="BLAL01000236">
    <property type="protein sequence ID" value="GES94473.1"/>
    <property type="molecule type" value="Genomic_DNA"/>
</dbReference>
<evidence type="ECO:0000313" key="3">
    <source>
        <dbReference type="Proteomes" id="UP000247702"/>
    </source>
</evidence>
<dbReference type="AlphaFoldDB" id="A0A2Z6R1L2"/>
<sequence length="106" mass="12003">MLYNLPEPSVDNKSNKGGCPPSDIWDGHMIQGAKQSKGHYSATCSYCQNFWKQRKPCILREHLANHCQKCSSETAMYYAKIVGKNLGEAEVNSKEDEDSEDEWTSQ</sequence>
<comment type="caution">
    <text evidence="1">The sequence shown here is derived from an EMBL/GenBank/DDBJ whole genome shotgun (WGS) entry which is preliminary data.</text>
</comment>
<evidence type="ECO:0008006" key="4">
    <source>
        <dbReference type="Google" id="ProtNLM"/>
    </source>
</evidence>
<gene>
    <name evidence="2" type="ORF">RCL2_002120500</name>
    <name evidence="1" type="ORF">RclHR1_18780006</name>
</gene>
<proteinExistence type="predicted"/>
<organism evidence="1 3">
    <name type="scientific">Rhizophagus clarus</name>
    <dbReference type="NCBI Taxonomy" id="94130"/>
    <lineage>
        <taxon>Eukaryota</taxon>
        <taxon>Fungi</taxon>
        <taxon>Fungi incertae sedis</taxon>
        <taxon>Mucoromycota</taxon>
        <taxon>Glomeromycotina</taxon>
        <taxon>Glomeromycetes</taxon>
        <taxon>Glomerales</taxon>
        <taxon>Glomeraceae</taxon>
        <taxon>Rhizophagus</taxon>
    </lineage>
</organism>
<dbReference type="Proteomes" id="UP000615446">
    <property type="component" value="Unassembled WGS sequence"/>
</dbReference>
<reference evidence="2" key="2">
    <citation type="submission" date="2019-10" db="EMBL/GenBank/DDBJ databases">
        <title>Conservation and host-specific expression of non-tandemly repeated heterogenous ribosome RNA gene in arbuscular mycorrhizal fungi.</title>
        <authorList>
            <person name="Maeda T."/>
            <person name="Kobayashi Y."/>
            <person name="Nakagawa T."/>
            <person name="Ezawa T."/>
            <person name="Yamaguchi K."/>
            <person name="Bino T."/>
            <person name="Nishimoto Y."/>
            <person name="Shigenobu S."/>
            <person name="Kawaguchi M."/>
        </authorList>
    </citation>
    <scope>NUCLEOTIDE SEQUENCE</scope>
    <source>
        <strain evidence="2">HR1</strain>
    </source>
</reference>
<dbReference type="EMBL" id="BEXD01000977">
    <property type="protein sequence ID" value="GBB91464.1"/>
    <property type="molecule type" value="Genomic_DNA"/>
</dbReference>
<name>A0A2Z6R1L2_9GLOM</name>
<reference evidence="1 3" key="1">
    <citation type="submission" date="2017-11" db="EMBL/GenBank/DDBJ databases">
        <title>The genome of Rhizophagus clarus HR1 reveals common genetic basis of auxotrophy among arbuscular mycorrhizal fungi.</title>
        <authorList>
            <person name="Kobayashi Y."/>
        </authorList>
    </citation>
    <scope>NUCLEOTIDE SEQUENCE [LARGE SCALE GENOMIC DNA]</scope>
    <source>
        <strain evidence="1 3">HR1</strain>
    </source>
</reference>
<dbReference type="Proteomes" id="UP000247702">
    <property type="component" value="Unassembled WGS sequence"/>
</dbReference>